<feature type="transmembrane region" description="Helical" evidence="5">
    <location>
        <begin position="146"/>
        <end position="162"/>
    </location>
</feature>
<dbReference type="SUPFAM" id="SSF103473">
    <property type="entry name" value="MFS general substrate transporter"/>
    <property type="match status" value="1"/>
</dbReference>
<feature type="transmembrane region" description="Helical" evidence="5">
    <location>
        <begin position="18"/>
        <end position="41"/>
    </location>
</feature>
<proteinExistence type="predicted"/>
<name>A0A9Q1GX95_HOLLE</name>
<comment type="caution">
    <text evidence="7">The sequence shown here is derived from an EMBL/GenBank/DDBJ whole genome shotgun (WGS) entry which is preliminary data.</text>
</comment>
<evidence type="ECO:0000256" key="3">
    <source>
        <dbReference type="ARBA" id="ARBA00022989"/>
    </source>
</evidence>
<feature type="transmembrane region" description="Helical" evidence="5">
    <location>
        <begin position="341"/>
        <end position="365"/>
    </location>
</feature>
<evidence type="ECO:0000256" key="5">
    <source>
        <dbReference type="SAM" id="Phobius"/>
    </source>
</evidence>
<feature type="domain" description="Major facilitator superfamily (MFS) profile" evidence="6">
    <location>
        <begin position="92"/>
        <end position="513"/>
    </location>
</feature>
<feature type="transmembrane region" description="Helical" evidence="5">
    <location>
        <begin position="196"/>
        <end position="216"/>
    </location>
</feature>
<evidence type="ECO:0000313" key="7">
    <source>
        <dbReference type="EMBL" id="KAJ8027389.1"/>
    </source>
</evidence>
<feature type="transmembrane region" description="Helical" evidence="5">
    <location>
        <begin position="255"/>
        <end position="275"/>
    </location>
</feature>
<keyword evidence="2 5" id="KW-0812">Transmembrane</keyword>
<dbReference type="InterPro" id="IPR036259">
    <property type="entry name" value="MFS_trans_sf"/>
</dbReference>
<feature type="transmembrane region" description="Helical" evidence="5">
    <location>
        <begin position="404"/>
        <end position="423"/>
    </location>
</feature>
<feature type="transmembrane region" description="Helical" evidence="5">
    <location>
        <begin position="460"/>
        <end position="483"/>
    </location>
</feature>
<dbReference type="PROSITE" id="PS50850">
    <property type="entry name" value="MFS"/>
    <property type="match status" value="1"/>
</dbReference>
<evidence type="ECO:0000259" key="6">
    <source>
        <dbReference type="PROSITE" id="PS50850"/>
    </source>
</evidence>
<dbReference type="GO" id="GO:0016020">
    <property type="term" value="C:membrane"/>
    <property type="evidence" value="ECO:0007669"/>
    <property type="project" value="UniProtKB-SubCell"/>
</dbReference>
<dbReference type="GO" id="GO:0022857">
    <property type="term" value="F:transmembrane transporter activity"/>
    <property type="evidence" value="ECO:0007669"/>
    <property type="project" value="InterPro"/>
</dbReference>
<feature type="transmembrane region" description="Helical" evidence="5">
    <location>
        <begin position="377"/>
        <end position="397"/>
    </location>
</feature>
<evidence type="ECO:0000256" key="2">
    <source>
        <dbReference type="ARBA" id="ARBA00022692"/>
    </source>
</evidence>
<feature type="transmembrane region" description="Helical" evidence="5">
    <location>
        <begin position="228"/>
        <end position="249"/>
    </location>
</feature>
<organism evidence="7 8">
    <name type="scientific">Holothuria leucospilota</name>
    <name type="common">Black long sea cucumber</name>
    <name type="synonym">Mertensiothuria leucospilota</name>
    <dbReference type="NCBI Taxonomy" id="206669"/>
    <lineage>
        <taxon>Eukaryota</taxon>
        <taxon>Metazoa</taxon>
        <taxon>Echinodermata</taxon>
        <taxon>Eleutherozoa</taxon>
        <taxon>Echinozoa</taxon>
        <taxon>Holothuroidea</taxon>
        <taxon>Aspidochirotacea</taxon>
        <taxon>Aspidochirotida</taxon>
        <taxon>Holothuriidae</taxon>
        <taxon>Holothuria</taxon>
    </lineage>
</organism>
<sequence length="538" mass="60864">MALDDLLIHIGELGRYQWFIFVLASLGTLPCPVTLFSQVFFTVPTPHWCSVGDWGNDACSEYGIDTLECEEIKRNVSIPVNNGHYEECMMYNITGVQFDPYLDATNFSVTSCQYGWVFDETESGRTLTTKFELVCHRETLIHVSQSLYFIGCLIGCPLYGSISDRIGRLYSWGLCLTQSLIFAIGIIFTSNFTSYTIVRTLMAISNYALWIIPFVYITEIVGYRKRMLVGLLVEFFWAGGYLLITAISWGIKDWLYLEIVVILIHVVLYPILFIIPESPRWLLATDKIDKAEEVLKLIAKKNGKEMPPNFREELLDEKMLQEREQQPDDIVPMDIFLNTTLLRWTLVLVVIWFGHGITYFGLTFISGDLGFPFYPSFFIQAAVEGPAYLFCIILLSYVGRRYPISIFMVVSGVACIVALFMPLGVWKAIIVFTAKFAICVSFVVLFVYSAEIFPTAVRGFGLGFLAIISLIGETISPLILIVSHWWPPFPLVFCGTLTIIGGVLNLLLPETRGTVLPETMEEVEALGKKEVENSIRRS</sequence>
<keyword evidence="8" id="KW-1185">Reference proteome</keyword>
<gene>
    <name evidence="7" type="ORF">HOLleu_32519</name>
</gene>
<feature type="transmembrane region" description="Helical" evidence="5">
    <location>
        <begin position="169"/>
        <end position="190"/>
    </location>
</feature>
<feature type="transmembrane region" description="Helical" evidence="5">
    <location>
        <begin position="489"/>
        <end position="508"/>
    </location>
</feature>
<feature type="transmembrane region" description="Helical" evidence="5">
    <location>
        <begin position="429"/>
        <end position="448"/>
    </location>
</feature>
<keyword evidence="3 5" id="KW-1133">Transmembrane helix</keyword>
<evidence type="ECO:0000313" key="8">
    <source>
        <dbReference type="Proteomes" id="UP001152320"/>
    </source>
</evidence>
<dbReference type="AlphaFoldDB" id="A0A9Q1GX95"/>
<dbReference type="InterPro" id="IPR005828">
    <property type="entry name" value="MFS_sugar_transport-like"/>
</dbReference>
<evidence type="ECO:0000256" key="4">
    <source>
        <dbReference type="ARBA" id="ARBA00023136"/>
    </source>
</evidence>
<protein>
    <submittedName>
        <fullName evidence="7">Organic cation transporter protein</fullName>
    </submittedName>
</protein>
<accession>A0A9Q1GX95</accession>
<dbReference type="Proteomes" id="UP001152320">
    <property type="component" value="Chromosome 16"/>
</dbReference>
<comment type="subcellular location">
    <subcellularLocation>
        <location evidence="1">Membrane</location>
        <topology evidence="1">Multi-pass membrane protein</topology>
    </subcellularLocation>
</comment>
<dbReference type="Gene3D" id="1.20.1250.20">
    <property type="entry name" value="MFS general substrate transporter like domains"/>
    <property type="match status" value="1"/>
</dbReference>
<dbReference type="OrthoDB" id="2544694at2759"/>
<dbReference type="InterPro" id="IPR020846">
    <property type="entry name" value="MFS_dom"/>
</dbReference>
<dbReference type="Pfam" id="PF00083">
    <property type="entry name" value="Sugar_tr"/>
    <property type="match status" value="1"/>
</dbReference>
<dbReference type="EMBL" id="JAIZAY010000016">
    <property type="protein sequence ID" value="KAJ8027389.1"/>
    <property type="molecule type" value="Genomic_DNA"/>
</dbReference>
<evidence type="ECO:0000256" key="1">
    <source>
        <dbReference type="ARBA" id="ARBA00004141"/>
    </source>
</evidence>
<keyword evidence="4 5" id="KW-0472">Membrane</keyword>
<dbReference type="PANTHER" id="PTHR24064">
    <property type="entry name" value="SOLUTE CARRIER FAMILY 22 MEMBER"/>
    <property type="match status" value="1"/>
</dbReference>
<reference evidence="7" key="1">
    <citation type="submission" date="2021-10" db="EMBL/GenBank/DDBJ databases">
        <title>Tropical sea cucumber genome reveals ecological adaptation and Cuvierian tubules defense mechanism.</title>
        <authorList>
            <person name="Chen T."/>
        </authorList>
    </citation>
    <scope>NUCLEOTIDE SEQUENCE</scope>
    <source>
        <strain evidence="7">Nanhai2018</strain>
        <tissue evidence="7">Muscle</tissue>
    </source>
</reference>